<reference evidence="5 6" key="2">
    <citation type="submission" date="2016-05" db="EMBL/GenBank/DDBJ databases">
        <title>Lineage-specific infection strategies underlie the spectrum of fungal disease in amphibians.</title>
        <authorList>
            <person name="Cuomo C.A."/>
            <person name="Farrer R.A."/>
            <person name="James T."/>
            <person name="Longcore J."/>
            <person name="Birren B."/>
        </authorList>
    </citation>
    <scope>NUCLEOTIDE SEQUENCE [LARGE SCALE GENOMIC DNA]</scope>
    <source>
        <strain evidence="5 6">JEL423</strain>
    </source>
</reference>
<dbReference type="STRING" id="403673.A0A177WZK5"/>
<protein>
    <submittedName>
        <fullName evidence="5">Ribosomal L5P family protein</fullName>
    </submittedName>
</protein>
<reference evidence="5 6" key="1">
    <citation type="submission" date="2006-10" db="EMBL/GenBank/DDBJ databases">
        <title>The Genome Sequence of Batrachochytrium dendrobatidis JEL423.</title>
        <authorList>
            <consortium name="The Broad Institute Genome Sequencing Platform"/>
            <person name="Birren B."/>
            <person name="Lander E."/>
            <person name="Galagan J."/>
            <person name="Cuomo C."/>
            <person name="Devon K."/>
            <person name="Jaffe D."/>
            <person name="Butler J."/>
            <person name="Alvarez P."/>
            <person name="Gnerre S."/>
            <person name="Grabherr M."/>
            <person name="Kleber M."/>
            <person name="Mauceli E."/>
            <person name="Brockman W."/>
            <person name="Young S."/>
            <person name="LaButti K."/>
            <person name="Sykes S."/>
            <person name="DeCaprio D."/>
            <person name="Crawford M."/>
            <person name="Koehrsen M."/>
            <person name="Engels R."/>
            <person name="Montgomery P."/>
            <person name="Pearson M."/>
            <person name="Howarth C."/>
            <person name="Larson L."/>
            <person name="White J."/>
            <person name="O'Leary S."/>
            <person name="Kodira C."/>
            <person name="Zeng Q."/>
            <person name="Yandava C."/>
            <person name="Alvarado L."/>
            <person name="Longcore J."/>
            <person name="James T."/>
        </authorList>
    </citation>
    <scope>NUCLEOTIDE SEQUENCE [LARGE SCALE GENOMIC DNA]</scope>
    <source>
        <strain evidence="5 6">JEL423</strain>
    </source>
</reference>
<comment type="similarity">
    <text evidence="1">Belongs to the universal ribosomal protein uL5 family.</text>
</comment>
<keyword evidence="2" id="KW-0689">Ribosomal protein</keyword>
<feature type="domain" description="Large ribosomal subunit protein uL5 C-terminal" evidence="4">
    <location>
        <begin position="218"/>
        <end position="314"/>
    </location>
</feature>
<dbReference type="VEuPathDB" id="FungiDB:BDEG_28028"/>
<dbReference type="Pfam" id="PF00673">
    <property type="entry name" value="Ribosomal_L5_C"/>
    <property type="match status" value="1"/>
</dbReference>
<dbReference type="SUPFAM" id="SSF55282">
    <property type="entry name" value="RL5-like"/>
    <property type="match status" value="1"/>
</dbReference>
<evidence type="ECO:0000256" key="3">
    <source>
        <dbReference type="ARBA" id="ARBA00023274"/>
    </source>
</evidence>
<dbReference type="InterPro" id="IPR022803">
    <property type="entry name" value="Ribosomal_uL5_dom_sf"/>
</dbReference>
<evidence type="ECO:0000259" key="4">
    <source>
        <dbReference type="Pfam" id="PF00673"/>
    </source>
</evidence>
<dbReference type="InterPro" id="IPR002132">
    <property type="entry name" value="Ribosomal_uL5"/>
</dbReference>
<name>A0A177WZK5_BATDL</name>
<proteinExistence type="inferred from homology"/>
<evidence type="ECO:0000313" key="5">
    <source>
        <dbReference type="EMBL" id="OAJ44840.1"/>
    </source>
</evidence>
<evidence type="ECO:0000256" key="2">
    <source>
        <dbReference type="ARBA" id="ARBA00022980"/>
    </source>
</evidence>
<dbReference type="AlphaFoldDB" id="A0A177WZK5"/>
<dbReference type="GO" id="GO:0003735">
    <property type="term" value="F:structural constituent of ribosome"/>
    <property type="evidence" value="ECO:0007669"/>
    <property type="project" value="InterPro"/>
</dbReference>
<gene>
    <name evidence="5" type="ORF">BDEG_28028</name>
</gene>
<evidence type="ECO:0000313" key="6">
    <source>
        <dbReference type="Proteomes" id="UP000077115"/>
    </source>
</evidence>
<dbReference type="eggNOG" id="KOG0398">
    <property type="taxonomic scope" value="Eukaryota"/>
</dbReference>
<sequence>MASLLLMLRKRAPCVLPRHSGYVRFVSTDQIPLVHDVFRPRLEEHYYNSLMEDLMVLSYDHFSPSAGLDALESFPEWNRSLGDYPLHDLYSSTLAKLPTRPESQQMVSSLLALETAKQELRPRRYRKLLYNPIDYTAVPRHILTAKPPPPPPPPYAPLPSRLPIPKRIELKIWCEQAATNKNLLLSAIMCLQSISGTQASPLFAETGDSSKRIRAGMPLGARVELTGSLMYGFIDKLTQCVLPRMREFKGISPIGNDQGMMKLVLPETAVGYFPDIEPHFDQYPRMFETDVMMYTTGKNDWEAALCLSGFQIPFMEEKHVVVESVAAETTVDRWTAIRAAKTKEERARLHKIAEEEEKKSKQKNKE</sequence>
<keyword evidence="3" id="KW-0687">Ribonucleoprotein</keyword>
<dbReference type="Gene3D" id="3.30.1440.10">
    <property type="match status" value="1"/>
</dbReference>
<dbReference type="EMBL" id="DS022313">
    <property type="protein sequence ID" value="OAJ44840.1"/>
    <property type="molecule type" value="Genomic_DNA"/>
</dbReference>
<dbReference type="Proteomes" id="UP000077115">
    <property type="component" value="Unassembled WGS sequence"/>
</dbReference>
<dbReference type="GO" id="GO:1990904">
    <property type="term" value="C:ribonucleoprotein complex"/>
    <property type="evidence" value="ECO:0007669"/>
    <property type="project" value="UniProtKB-KW"/>
</dbReference>
<accession>A0A177WZK5</accession>
<evidence type="ECO:0000256" key="1">
    <source>
        <dbReference type="ARBA" id="ARBA00008553"/>
    </source>
</evidence>
<dbReference type="GO" id="GO:0005840">
    <property type="term" value="C:ribosome"/>
    <property type="evidence" value="ECO:0007669"/>
    <property type="project" value="UniProtKB-KW"/>
</dbReference>
<organism evidence="5 6">
    <name type="scientific">Batrachochytrium dendrobatidis (strain JEL423)</name>
    <dbReference type="NCBI Taxonomy" id="403673"/>
    <lineage>
        <taxon>Eukaryota</taxon>
        <taxon>Fungi</taxon>
        <taxon>Fungi incertae sedis</taxon>
        <taxon>Chytridiomycota</taxon>
        <taxon>Chytridiomycota incertae sedis</taxon>
        <taxon>Chytridiomycetes</taxon>
        <taxon>Rhizophydiales</taxon>
        <taxon>Rhizophydiales incertae sedis</taxon>
        <taxon>Batrachochytrium</taxon>
    </lineage>
</organism>
<dbReference type="OrthoDB" id="539541at2759"/>
<dbReference type="PANTHER" id="PTHR11994">
    <property type="entry name" value="60S RIBOSOMAL PROTEIN L11-RELATED"/>
    <property type="match status" value="1"/>
</dbReference>
<dbReference type="InterPro" id="IPR031309">
    <property type="entry name" value="Ribosomal_uL5_C"/>
</dbReference>
<dbReference type="GO" id="GO:0006412">
    <property type="term" value="P:translation"/>
    <property type="evidence" value="ECO:0007669"/>
    <property type="project" value="InterPro"/>
</dbReference>